<dbReference type="Proteomes" id="UP001524502">
    <property type="component" value="Unassembled WGS sequence"/>
</dbReference>
<feature type="transmembrane region" description="Helical" evidence="1">
    <location>
        <begin position="40"/>
        <end position="61"/>
    </location>
</feature>
<keyword evidence="1" id="KW-0812">Transmembrane</keyword>
<accession>A0ABT1RM21</accession>
<sequence length="164" mass="17960">MPKTKFQKLIFGVMMALVMVYGMEVYNASLRNGGLSGSSFAVPIGEIAAMGVLVIVLESILAGPLARKIAFLIVDARDNREIVVILAVSVATVCLMCPLMSLAATIIFHGFGSMMPITWLHTVLWNFPMAFCWQLLIAGPAVRFAFKRMFKRQLCGCKAKVNTI</sequence>
<feature type="transmembrane region" description="Helical" evidence="1">
    <location>
        <begin position="123"/>
        <end position="146"/>
    </location>
</feature>
<organism evidence="2 3">
    <name type="scientific">Anaerovorax odorimutans</name>
    <dbReference type="NCBI Taxonomy" id="109327"/>
    <lineage>
        <taxon>Bacteria</taxon>
        <taxon>Bacillati</taxon>
        <taxon>Bacillota</taxon>
        <taxon>Clostridia</taxon>
        <taxon>Peptostreptococcales</taxon>
        <taxon>Anaerovoracaceae</taxon>
        <taxon>Anaerovorax</taxon>
    </lineage>
</organism>
<evidence type="ECO:0000313" key="2">
    <source>
        <dbReference type="EMBL" id="MCQ4636245.1"/>
    </source>
</evidence>
<protein>
    <submittedName>
        <fullName evidence="2">DUF2798 domain-containing protein</fullName>
    </submittedName>
</protein>
<feature type="transmembrane region" description="Helical" evidence="1">
    <location>
        <begin position="82"/>
        <end position="111"/>
    </location>
</feature>
<evidence type="ECO:0000313" key="3">
    <source>
        <dbReference type="Proteomes" id="UP001524502"/>
    </source>
</evidence>
<dbReference type="InterPro" id="IPR021529">
    <property type="entry name" value="DUF2798"/>
</dbReference>
<dbReference type="EMBL" id="JANFXK010000005">
    <property type="protein sequence ID" value="MCQ4636245.1"/>
    <property type="molecule type" value="Genomic_DNA"/>
</dbReference>
<proteinExistence type="predicted"/>
<reference evidence="2 3" key="1">
    <citation type="submission" date="2022-06" db="EMBL/GenBank/DDBJ databases">
        <title>Isolation of gut microbiota from human fecal samples.</title>
        <authorList>
            <person name="Pamer E.G."/>
            <person name="Barat B."/>
            <person name="Waligurski E."/>
            <person name="Medina S."/>
            <person name="Paddock L."/>
            <person name="Mostad J."/>
        </authorList>
    </citation>
    <scope>NUCLEOTIDE SEQUENCE [LARGE SCALE GENOMIC DNA]</scope>
    <source>
        <strain evidence="2 3">SL.3.17</strain>
    </source>
</reference>
<keyword evidence="3" id="KW-1185">Reference proteome</keyword>
<keyword evidence="1" id="KW-1133">Transmembrane helix</keyword>
<dbReference type="RefSeq" id="WP_256131429.1">
    <property type="nucleotide sequence ID" value="NZ_JANFXK010000005.1"/>
</dbReference>
<evidence type="ECO:0000256" key="1">
    <source>
        <dbReference type="SAM" id="Phobius"/>
    </source>
</evidence>
<feature type="transmembrane region" description="Helical" evidence="1">
    <location>
        <begin position="9"/>
        <end position="28"/>
    </location>
</feature>
<comment type="caution">
    <text evidence="2">The sequence shown here is derived from an EMBL/GenBank/DDBJ whole genome shotgun (WGS) entry which is preliminary data.</text>
</comment>
<dbReference type="Pfam" id="PF11391">
    <property type="entry name" value="DUF2798"/>
    <property type="match status" value="2"/>
</dbReference>
<name>A0ABT1RM21_9FIRM</name>
<keyword evidence="1" id="KW-0472">Membrane</keyword>
<gene>
    <name evidence="2" type="ORF">NE619_05850</name>
</gene>